<dbReference type="InterPro" id="IPR000225">
    <property type="entry name" value="Armadillo"/>
</dbReference>
<dbReference type="Pfam" id="PF13676">
    <property type="entry name" value="TIR_2"/>
    <property type="match status" value="1"/>
</dbReference>
<dbReference type="InterPro" id="IPR011989">
    <property type="entry name" value="ARM-like"/>
</dbReference>
<dbReference type="Gene3D" id="3.40.50.10140">
    <property type="entry name" value="Toll/interleukin-1 receptor homology (TIR) domain"/>
    <property type="match status" value="1"/>
</dbReference>
<reference evidence="2 3" key="1">
    <citation type="submission" date="2024-02" db="EMBL/GenBank/DDBJ databases">
        <authorList>
            <person name="Daric V."/>
            <person name="Darras S."/>
        </authorList>
    </citation>
    <scope>NUCLEOTIDE SEQUENCE [LARGE SCALE GENOMIC DNA]</scope>
</reference>
<protein>
    <recommendedName>
        <fullName evidence="1">TIR domain-containing protein</fullName>
    </recommendedName>
</protein>
<keyword evidence="3" id="KW-1185">Reference proteome</keyword>
<dbReference type="InterPro" id="IPR000157">
    <property type="entry name" value="TIR_dom"/>
</dbReference>
<organism evidence="2 3">
    <name type="scientific">Clavelina lepadiformis</name>
    <name type="common">Light-bulb sea squirt</name>
    <name type="synonym">Ascidia lepadiformis</name>
    <dbReference type="NCBI Taxonomy" id="159417"/>
    <lineage>
        <taxon>Eukaryota</taxon>
        <taxon>Metazoa</taxon>
        <taxon>Chordata</taxon>
        <taxon>Tunicata</taxon>
        <taxon>Ascidiacea</taxon>
        <taxon>Aplousobranchia</taxon>
        <taxon>Clavelinidae</taxon>
        <taxon>Clavelina</taxon>
    </lineage>
</organism>
<evidence type="ECO:0000313" key="2">
    <source>
        <dbReference type="EMBL" id="CAK8677980.1"/>
    </source>
</evidence>
<dbReference type="InterPro" id="IPR016024">
    <property type="entry name" value="ARM-type_fold"/>
</dbReference>
<comment type="caution">
    <text evidence="2">The sequence shown here is derived from an EMBL/GenBank/DDBJ whole genome shotgun (WGS) entry which is preliminary data.</text>
</comment>
<dbReference type="Proteomes" id="UP001642483">
    <property type="component" value="Unassembled WGS sequence"/>
</dbReference>
<dbReference type="SUPFAM" id="SSF48371">
    <property type="entry name" value="ARM repeat"/>
    <property type="match status" value="1"/>
</dbReference>
<accession>A0ABP0FE73</accession>
<evidence type="ECO:0000259" key="1">
    <source>
        <dbReference type="Pfam" id="PF13676"/>
    </source>
</evidence>
<dbReference type="InterPro" id="IPR035897">
    <property type="entry name" value="Toll_tir_struct_dom_sf"/>
</dbReference>
<evidence type="ECO:0000313" key="3">
    <source>
        <dbReference type="Proteomes" id="UP001642483"/>
    </source>
</evidence>
<gene>
    <name evidence="2" type="ORF">CVLEPA_LOCUS7948</name>
</gene>
<proteinExistence type="predicted"/>
<name>A0ABP0FE73_CLALP</name>
<dbReference type="EMBL" id="CAWYQH010000046">
    <property type="protein sequence ID" value="CAK8677980.1"/>
    <property type="molecule type" value="Genomic_DNA"/>
</dbReference>
<dbReference type="Gene3D" id="1.25.10.10">
    <property type="entry name" value="Leucine-rich Repeat Variant"/>
    <property type="match status" value="1"/>
</dbReference>
<sequence>MVKPECSLVGALLMKINLWNYSDKCRNLAQACYEHKELVKRCMREFTLPDRDIASLKNNRKRYALKASLGFLMNIVRLYSPNVELIRANDGIQTIFKFYESTYLIIKAKVMMLLSFCINEEENEKIMAGTGVINFIVKLLKNALDSANHIGKTYAFSAAETVMGLDKLAANDNNKKQIVEAGVLPLLVSMLNEKCRAEEHNVATHCIWTLSFHPSNRENIREEPGLLEAVHRILQNKDSEPGTKCSCDGIVFLIEGVEPKLRDAEVEQKHDMHIMISYQWDVQATILQLRDNLRERGYKIWIDVDQVQGSILTEMASAVENAIVVIVAMTENYKNSNPCRTEAEYAYKLSKPIVPLLLQPHYKPDGWLGALLGMQLYVDLSNSEIVEQKFADVDRLIASKTKTQALNQESFVAPISETVVDARPLHALPRQIRANTSTHAVSGICTKWSRDDVLEWGEKNSIVSAVATLCDFDGIGLMQLVQLLKRSPDVYYSALKNDFKMEWLQIFHLTNALEHLP</sequence>
<feature type="domain" description="TIR" evidence="1">
    <location>
        <begin position="274"/>
        <end position="395"/>
    </location>
</feature>
<dbReference type="PANTHER" id="PTHR46270:SF2">
    <property type="entry name" value="TIR DOMAIN-CONTAINING PROTEIN"/>
    <property type="match status" value="1"/>
</dbReference>
<dbReference type="PANTHER" id="PTHR46270">
    <property type="entry name" value="ARMADILLO-TYPE FOLD-RELATED"/>
    <property type="match status" value="1"/>
</dbReference>
<dbReference type="SMART" id="SM00185">
    <property type="entry name" value="ARM"/>
    <property type="match status" value="1"/>
</dbReference>